<gene>
    <name evidence="3" type="ORF">CUNI_LOCUS15801</name>
</gene>
<keyword evidence="4" id="KW-1185">Reference proteome</keyword>
<evidence type="ECO:0000256" key="2">
    <source>
        <dbReference type="ARBA" id="ARBA00022737"/>
    </source>
</evidence>
<reference evidence="3" key="1">
    <citation type="submission" date="2021-04" db="EMBL/GenBank/DDBJ databases">
        <authorList>
            <consortium name="Molecular Ecology Group"/>
        </authorList>
    </citation>
    <scope>NUCLEOTIDE SEQUENCE</scope>
</reference>
<dbReference type="AlphaFoldDB" id="A0A8S3ZL65"/>
<keyword evidence="1" id="KW-0433">Leucine-rich repeat</keyword>
<dbReference type="EMBL" id="CAJHNH020003909">
    <property type="protein sequence ID" value="CAG5130243.1"/>
    <property type="molecule type" value="Genomic_DNA"/>
</dbReference>
<dbReference type="SUPFAM" id="SSF52058">
    <property type="entry name" value="L domain-like"/>
    <property type="match status" value="1"/>
</dbReference>
<sequence length="358" mass="39784">MHFSLKNTPIQDWNLVAIMNIGRSIQELHLGNVGLTSWPAWILYFSNLTELIISDSSISYIPANAFNTVVHTLVKLSLTNTNLTYLPRAFSQLYRLEWLTVEGANVETILWLPFSSNLTSLYLANNNISNAEQVSVCPGPYAYSLQYVDLQGNKLTSIPELAYMINLHYLNLNHNHIALPETGSLPTRIGRVDLGLNSLPLIPHFFSGLFNVWYLNLPHNLINELRGEDFPPIAIIANFGYNQITNLTEASFPNVSNITCLSLNDNPIASISLSAFRNLASLSFLNLQQSELTRLPLALCSLSNLHQLDMSGSADLVCTCAERDLQSLIVNTPEVNGECGDTTILYFFTNLTSGCDEL</sequence>
<dbReference type="InterPro" id="IPR003591">
    <property type="entry name" value="Leu-rich_rpt_typical-subtyp"/>
</dbReference>
<dbReference type="OrthoDB" id="2013775at2759"/>
<dbReference type="PANTHER" id="PTHR45617">
    <property type="entry name" value="LEUCINE RICH REPEAT FAMILY PROTEIN"/>
    <property type="match status" value="1"/>
</dbReference>
<keyword evidence="2" id="KW-0677">Repeat</keyword>
<comment type="caution">
    <text evidence="3">The sequence shown here is derived from an EMBL/GenBank/DDBJ whole genome shotgun (WGS) entry which is preliminary data.</text>
</comment>
<name>A0A8S3ZL65_9EUPU</name>
<dbReference type="PROSITE" id="PS51450">
    <property type="entry name" value="LRR"/>
    <property type="match status" value="3"/>
</dbReference>
<proteinExistence type="predicted"/>
<evidence type="ECO:0000313" key="4">
    <source>
        <dbReference type="Proteomes" id="UP000678393"/>
    </source>
</evidence>
<organism evidence="3 4">
    <name type="scientific">Candidula unifasciata</name>
    <dbReference type="NCBI Taxonomy" id="100452"/>
    <lineage>
        <taxon>Eukaryota</taxon>
        <taxon>Metazoa</taxon>
        <taxon>Spiralia</taxon>
        <taxon>Lophotrochozoa</taxon>
        <taxon>Mollusca</taxon>
        <taxon>Gastropoda</taxon>
        <taxon>Heterobranchia</taxon>
        <taxon>Euthyneura</taxon>
        <taxon>Panpulmonata</taxon>
        <taxon>Eupulmonata</taxon>
        <taxon>Stylommatophora</taxon>
        <taxon>Helicina</taxon>
        <taxon>Helicoidea</taxon>
        <taxon>Geomitridae</taxon>
        <taxon>Candidula</taxon>
    </lineage>
</organism>
<evidence type="ECO:0000256" key="1">
    <source>
        <dbReference type="ARBA" id="ARBA00022614"/>
    </source>
</evidence>
<dbReference type="PANTHER" id="PTHR45617:SF169">
    <property type="entry name" value="LRRCT DOMAIN-CONTAINING PROTEIN"/>
    <property type="match status" value="1"/>
</dbReference>
<dbReference type="InterPro" id="IPR025875">
    <property type="entry name" value="Leu-rich_rpt_4"/>
</dbReference>
<protein>
    <submittedName>
        <fullName evidence="3">Uncharacterized protein</fullName>
    </submittedName>
</protein>
<dbReference type="Gene3D" id="3.80.10.10">
    <property type="entry name" value="Ribonuclease Inhibitor"/>
    <property type="match status" value="3"/>
</dbReference>
<dbReference type="InterPro" id="IPR001611">
    <property type="entry name" value="Leu-rich_rpt"/>
</dbReference>
<dbReference type="Proteomes" id="UP000678393">
    <property type="component" value="Unassembled WGS sequence"/>
</dbReference>
<dbReference type="Pfam" id="PF12799">
    <property type="entry name" value="LRR_4"/>
    <property type="match status" value="1"/>
</dbReference>
<accession>A0A8S3ZL65</accession>
<evidence type="ECO:0000313" key="3">
    <source>
        <dbReference type="EMBL" id="CAG5130243.1"/>
    </source>
</evidence>
<dbReference type="InterPro" id="IPR032675">
    <property type="entry name" value="LRR_dom_sf"/>
</dbReference>
<dbReference type="Pfam" id="PF13855">
    <property type="entry name" value="LRR_8"/>
    <property type="match status" value="2"/>
</dbReference>
<dbReference type="SMART" id="SM00369">
    <property type="entry name" value="LRR_TYP"/>
    <property type="match status" value="6"/>
</dbReference>